<name>A0A803LY70_CHEQI</name>
<feature type="compositionally biased region" description="Polar residues" evidence="3">
    <location>
        <begin position="698"/>
        <end position="708"/>
    </location>
</feature>
<organism evidence="5 6">
    <name type="scientific">Chenopodium quinoa</name>
    <name type="common">Quinoa</name>
    <dbReference type="NCBI Taxonomy" id="63459"/>
    <lineage>
        <taxon>Eukaryota</taxon>
        <taxon>Viridiplantae</taxon>
        <taxon>Streptophyta</taxon>
        <taxon>Embryophyta</taxon>
        <taxon>Tracheophyta</taxon>
        <taxon>Spermatophyta</taxon>
        <taxon>Magnoliopsida</taxon>
        <taxon>eudicotyledons</taxon>
        <taxon>Gunneridae</taxon>
        <taxon>Pentapetalae</taxon>
        <taxon>Caryophyllales</taxon>
        <taxon>Chenopodiaceae</taxon>
        <taxon>Chenopodioideae</taxon>
        <taxon>Atripliceae</taxon>
        <taxon>Chenopodium</taxon>
    </lineage>
</organism>
<dbReference type="PROSITE" id="PS50014">
    <property type="entry name" value="BROMODOMAIN_2"/>
    <property type="match status" value="1"/>
</dbReference>
<dbReference type="EnsemblPlants" id="AUR62020421-RA">
    <property type="protein sequence ID" value="AUR62020421-RA:cds"/>
    <property type="gene ID" value="AUR62020421"/>
</dbReference>
<dbReference type="SMART" id="SM00297">
    <property type="entry name" value="BROMO"/>
    <property type="match status" value="1"/>
</dbReference>
<dbReference type="SUPFAM" id="SSF47370">
    <property type="entry name" value="Bromodomain"/>
    <property type="match status" value="1"/>
</dbReference>
<dbReference type="GO" id="GO:2000028">
    <property type="term" value="P:regulation of photoperiodism, flowering"/>
    <property type="evidence" value="ECO:0007669"/>
    <property type="project" value="EnsemblPlants"/>
</dbReference>
<dbReference type="PRINTS" id="PR00503">
    <property type="entry name" value="BROMODOMAIN"/>
</dbReference>
<evidence type="ECO:0000313" key="6">
    <source>
        <dbReference type="Proteomes" id="UP000596660"/>
    </source>
</evidence>
<dbReference type="Gene3D" id="1.20.920.10">
    <property type="entry name" value="Bromodomain-like"/>
    <property type="match status" value="1"/>
</dbReference>
<keyword evidence="1 2" id="KW-0103">Bromodomain</keyword>
<feature type="region of interest" description="Disordered" evidence="3">
    <location>
        <begin position="529"/>
        <end position="560"/>
    </location>
</feature>
<feature type="region of interest" description="Disordered" evidence="3">
    <location>
        <begin position="658"/>
        <end position="680"/>
    </location>
</feature>
<evidence type="ECO:0000256" key="1">
    <source>
        <dbReference type="ARBA" id="ARBA00023117"/>
    </source>
</evidence>
<dbReference type="OMA" id="SRFQGQI"/>
<feature type="region of interest" description="Disordered" evidence="3">
    <location>
        <begin position="695"/>
        <end position="748"/>
    </location>
</feature>
<feature type="domain" description="Bromo" evidence="4">
    <location>
        <begin position="75"/>
        <end position="145"/>
    </location>
</feature>
<feature type="region of interest" description="Disordered" evidence="3">
    <location>
        <begin position="1"/>
        <end position="41"/>
    </location>
</feature>
<accession>A0A803LY70</accession>
<dbReference type="InterPro" id="IPR018359">
    <property type="entry name" value="Bromodomain_CS"/>
</dbReference>
<dbReference type="PANTHER" id="PTHR22881">
    <property type="entry name" value="BROMODOMAIN CONTAINING PROTEIN"/>
    <property type="match status" value="1"/>
</dbReference>
<evidence type="ECO:0000259" key="4">
    <source>
        <dbReference type="PROSITE" id="PS50014"/>
    </source>
</evidence>
<sequence>IEKRRRKKGRPSKADLAARVVSDDDDCDVGVSPSSAAAEREVRRRIPNGKIDHRDDCITPLPDKKQLELILDKLQKKDTYGVYAEPVDPEELPDYHDVVEHPMDFSTVRKKLANGSYSTLEQFESDVFLISSNAMQYNAPETVYHKQARAIKELAEKKFQRIRMQIERLEKEPKSEPKSETKLEPKSEQKERSYSQIKKQTKKLLYRGAQEPVGSDFSSGAILATMDAPNMCGVDHVSNFERPSNTDGPVEGISTLADNNIEKTEDTQSGKGVLPKFGRRSFVVDENRRATYNISNQPEDRPESIFTTFEDDKKQLIPVGLSGEFSYARSLARYAANLGPKAWTIASKRIEQALPPGHKHGRGWIGEYEPLPRAVLVVEHRKDPFASRLHNAFESKKDNKIDPFASRLHNAVDLRKDDKKVPIVSRSDAIDSIKADKLLDGRSQAHVLVKQPSSNGKSASMFGSGEAKASASKLATVVGSGEAKPPASTLLVSQQHNPFSRGFQHVNFKDAESNSPSLNSHPDSVVFRQQSHQPRDSVCPENMGAKRVEPNSPSISDQKRGHFTQKQLPHGMEIGQRRVETKFQPTSIQKTDNFPHKPAHLMEMPASMPSESLTKGKIFLQSPPFKQPDTNGDAPDVFSNGKVVNNFVGNNRIVTSSPGLMSPQLGGPPLSFPQKQSQNQGLSDPVLVMKMMTEKAQRQQNGSTNAHSPAQGRPSVPLSSGSIHAHSPAQARPSVPSPRGDTGGNAAAAAASAWMSVGSAGFRPNAQNSATNRGQVSADSSYNATRMFYPQAMQPQTEYPVSNMMHIQREKMGFPFQSSASQPIKVGNEAQAPSRPTVFPHQLVTNDLSRFQVQAPWRGLSPYTQQKQKQDTLPPDLNVAFQSSVDSQQPDLALQL</sequence>
<dbReference type="InterPro" id="IPR001487">
    <property type="entry name" value="Bromodomain"/>
</dbReference>
<dbReference type="InterPro" id="IPR051831">
    <property type="entry name" value="Bromodomain_contain_prot"/>
</dbReference>
<evidence type="ECO:0000313" key="5">
    <source>
        <dbReference type="EnsemblPlants" id="AUR62020421-RA:cds"/>
    </source>
</evidence>
<dbReference type="GO" id="GO:0016514">
    <property type="term" value="C:SWI/SNF complex"/>
    <property type="evidence" value="ECO:0007669"/>
    <property type="project" value="EnsemblPlants"/>
</dbReference>
<feature type="compositionally biased region" description="Basic and acidic residues" evidence="3">
    <location>
        <begin position="169"/>
        <end position="193"/>
    </location>
</feature>
<dbReference type="PROSITE" id="PS00633">
    <property type="entry name" value="BROMODOMAIN_1"/>
    <property type="match status" value="1"/>
</dbReference>
<evidence type="ECO:0000256" key="2">
    <source>
        <dbReference type="PROSITE-ProRule" id="PRU00035"/>
    </source>
</evidence>
<evidence type="ECO:0000256" key="3">
    <source>
        <dbReference type="SAM" id="MobiDB-lite"/>
    </source>
</evidence>
<protein>
    <recommendedName>
        <fullName evidence="4">Bromo domain-containing protein</fullName>
    </recommendedName>
</protein>
<feature type="compositionally biased region" description="Basic residues" evidence="3">
    <location>
        <begin position="1"/>
        <end position="11"/>
    </location>
</feature>
<dbReference type="PANTHER" id="PTHR22881:SF42">
    <property type="entry name" value="DNA-BINDING BROMODOMAIN-CONTAINING PROTEIN"/>
    <property type="match status" value="1"/>
</dbReference>
<proteinExistence type="predicted"/>
<dbReference type="CDD" id="cd04369">
    <property type="entry name" value="Bromodomain"/>
    <property type="match status" value="1"/>
</dbReference>
<keyword evidence="6" id="KW-1185">Reference proteome</keyword>
<reference evidence="5" key="2">
    <citation type="submission" date="2021-03" db="UniProtKB">
        <authorList>
            <consortium name="EnsemblPlants"/>
        </authorList>
    </citation>
    <scope>IDENTIFICATION</scope>
</reference>
<dbReference type="Gramene" id="AUR62020421-RA">
    <property type="protein sequence ID" value="AUR62020421-RA:cds"/>
    <property type="gene ID" value="AUR62020421"/>
</dbReference>
<reference evidence="5" key="1">
    <citation type="journal article" date="2017" name="Nature">
        <title>The genome of Chenopodium quinoa.</title>
        <authorList>
            <person name="Jarvis D.E."/>
            <person name="Ho Y.S."/>
            <person name="Lightfoot D.J."/>
            <person name="Schmoeckel S.M."/>
            <person name="Li B."/>
            <person name="Borm T.J.A."/>
            <person name="Ohyanagi H."/>
            <person name="Mineta K."/>
            <person name="Michell C.T."/>
            <person name="Saber N."/>
            <person name="Kharbatia N.M."/>
            <person name="Rupper R.R."/>
            <person name="Sharp A.R."/>
            <person name="Dally N."/>
            <person name="Boughton B.A."/>
            <person name="Woo Y.H."/>
            <person name="Gao G."/>
            <person name="Schijlen E.G.W.M."/>
            <person name="Guo X."/>
            <person name="Momin A.A."/>
            <person name="Negrao S."/>
            <person name="Al-Babili S."/>
            <person name="Gehring C."/>
            <person name="Roessner U."/>
            <person name="Jung C."/>
            <person name="Murphy K."/>
            <person name="Arold S.T."/>
            <person name="Gojobori T."/>
            <person name="van der Linden C.G."/>
            <person name="van Loo E.N."/>
            <person name="Jellen E.N."/>
            <person name="Maughan P.J."/>
            <person name="Tester M."/>
        </authorList>
    </citation>
    <scope>NUCLEOTIDE SEQUENCE [LARGE SCALE GENOMIC DNA]</scope>
    <source>
        <strain evidence="5">cv. PI 614886</strain>
    </source>
</reference>
<dbReference type="AlphaFoldDB" id="A0A803LY70"/>
<feature type="region of interest" description="Disordered" evidence="3">
    <location>
        <begin position="169"/>
        <end position="199"/>
    </location>
</feature>
<dbReference type="InterPro" id="IPR036427">
    <property type="entry name" value="Bromodomain-like_sf"/>
</dbReference>
<dbReference type="Proteomes" id="UP000596660">
    <property type="component" value="Unplaced"/>
</dbReference>
<dbReference type="Pfam" id="PF00439">
    <property type="entry name" value="Bromodomain"/>
    <property type="match status" value="1"/>
</dbReference>